<dbReference type="EMBL" id="CP033928">
    <property type="protein sequence ID" value="AZA60832.1"/>
    <property type="molecule type" value="Genomic_DNA"/>
</dbReference>
<feature type="transmembrane region" description="Helical" evidence="2">
    <location>
        <begin position="46"/>
        <end position="64"/>
    </location>
</feature>
<keyword evidence="1" id="KW-0175">Coiled coil</keyword>
<dbReference type="Pfam" id="PF15956">
    <property type="entry name" value="DUF4760"/>
    <property type="match status" value="1"/>
</dbReference>
<evidence type="ECO:0000256" key="2">
    <source>
        <dbReference type="SAM" id="Phobius"/>
    </source>
</evidence>
<keyword evidence="2" id="KW-0472">Membrane</keyword>
<reference evidence="3 4" key="1">
    <citation type="submission" date="2018-11" db="EMBL/GenBank/DDBJ databases">
        <title>Proposal to divide the Flavobacteriaceae and reorganize its genera based on Amino Acid Identity values calculated from whole genome sequences.</title>
        <authorList>
            <person name="Nicholson A.C."/>
            <person name="Gulvik C.A."/>
            <person name="Whitney A.M."/>
            <person name="Humrighouse B.W."/>
            <person name="Bell M."/>
            <person name="Holmes B."/>
            <person name="Steigerwalt A."/>
            <person name="Villarma A."/>
            <person name="Sheth M."/>
            <person name="Batra D."/>
            <person name="Pryor J."/>
            <person name="Bernardet J.-F."/>
            <person name="Hugo C."/>
            <person name="Kampfer P."/>
            <person name="Newman J."/>
            <person name="Mcquiston J.R."/>
        </authorList>
    </citation>
    <scope>NUCLEOTIDE SEQUENCE [LARGE SCALE GENOMIC DNA]</scope>
    <source>
        <strain evidence="3 4">G0211</strain>
    </source>
</reference>
<dbReference type="AlphaFoldDB" id="A0A3G6MYJ9"/>
<accession>A0A3G6MYJ9</accession>
<organism evidence="3 4">
    <name type="scientific">Chryseobacterium indoltheticum</name>
    <dbReference type="NCBI Taxonomy" id="254"/>
    <lineage>
        <taxon>Bacteria</taxon>
        <taxon>Pseudomonadati</taxon>
        <taxon>Bacteroidota</taxon>
        <taxon>Flavobacteriia</taxon>
        <taxon>Flavobacteriales</taxon>
        <taxon>Weeksellaceae</taxon>
        <taxon>Chryseobacterium group</taxon>
        <taxon>Chryseobacterium</taxon>
    </lineage>
</organism>
<dbReference type="InterPro" id="IPR031876">
    <property type="entry name" value="DUF4760"/>
</dbReference>
<gene>
    <name evidence="3" type="ORF">EG340_07150</name>
</gene>
<evidence type="ECO:0000313" key="4">
    <source>
        <dbReference type="Proteomes" id="UP000269076"/>
    </source>
</evidence>
<keyword evidence="2" id="KW-0812">Transmembrane</keyword>
<feature type="transmembrane region" description="Helical" evidence="2">
    <location>
        <begin position="12"/>
        <end position="34"/>
    </location>
</feature>
<proteinExistence type="predicted"/>
<sequence>MNNLFNKRYSIRLIWLIFISLALTFCAVFLAFKFFGHWKTSASLDYTAKITLAILAFLTLMYHIHNLENQIKTQENSNRQNLAKYTYDICSDFRRPMMMDVNEDLRCLINEQSENLKSQKIDQFIAFIDDPSNRKKRQALILTLNYFESVSAMALAGDLDNEIVKRLFGKLFGRYYVKFSPFISTIQLDSAKSWANYEKLALKWLNEEKL</sequence>
<dbReference type="RefSeq" id="WP_123885764.1">
    <property type="nucleotide sequence ID" value="NZ_CP033928.1"/>
</dbReference>
<name>A0A3G6MYJ9_9FLAO</name>
<dbReference type="Proteomes" id="UP000269076">
    <property type="component" value="Chromosome"/>
</dbReference>
<evidence type="ECO:0000256" key="1">
    <source>
        <dbReference type="SAM" id="Coils"/>
    </source>
</evidence>
<feature type="coiled-coil region" evidence="1">
    <location>
        <begin position="64"/>
        <end position="122"/>
    </location>
</feature>
<protein>
    <submittedName>
        <fullName evidence="3">DUF4760 domain-containing protein</fullName>
    </submittedName>
</protein>
<keyword evidence="2" id="KW-1133">Transmembrane helix</keyword>
<evidence type="ECO:0000313" key="3">
    <source>
        <dbReference type="EMBL" id="AZA60832.1"/>
    </source>
</evidence>